<evidence type="ECO:0000313" key="1">
    <source>
        <dbReference type="EMBL" id="KAF2440969.1"/>
    </source>
</evidence>
<keyword evidence="2" id="KW-1185">Reference proteome</keyword>
<proteinExistence type="predicted"/>
<sequence length="270" mass="30280">MQNIRENGIAPETVDAAEALTTLVSLGSGEQYVAPRGTSIITGADRTELHSIFTPGRLRGTMHYEATYATMTQDNLGKFLKAISQDPARAEVVRSVKLDLVCDNFLHSGVAELINEDILPFYTFTDDASSGPYPPLTEAALLLKDIQRRMANDPGLSRHPLCPVDLTLLKKDFLYEMDFATNLLATHLDLLIKLCPNLQIIQLPAQWCPILNLPFNATTLTKWKDVHKWELEIKEFVQDDFVRIGKKDGYSVAHVQRWMQQVAEDIVKNG</sequence>
<evidence type="ECO:0000313" key="2">
    <source>
        <dbReference type="Proteomes" id="UP000799764"/>
    </source>
</evidence>
<dbReference type="Proteomes" id="UP000799764">
    <property type="component" value="Unassembled WGS sequence"/>
</dbReference>
<accession>A0A9P4PDC3</accession>
<dbReference type="EMBL" id="MU001506">
    <property type="protein sequence ID" value="KAF2440969.1"/>
    <property type="molecule type" value="Genomic_DNA"/>
</dbReference>
<gene>
    <name evidence="1" type="ORF">P171DRAFT_446896</name>
</gene>
<organism evidence="1 2">
    <name type="scientific">Karstenula rhodostoma CBS 690.94</name>
    <dbReference type="NCBI Taxonomy" id="1392251"/>
    <lineage>
        <taxon>Eukaryota</taxon>
        <taxon>Fungi</taxon>
        <taxon>Dikarya</taxon>
        <taxon>Ascomycota</taxon>
        <taxon>Pezizomycotina</taxon>
        <taxon>Dothideomycetes</taxon>
        <taxon>Pleosporomycetidae</taxon>
        <taxon>Pleosporales</taxon>
        <taxon>Massarineae</taxon>
        <taxon>Didymosphaeriaceae</taxon>
        <taxon>Karstenula</taxon>
    </lineage>
</organism>
<reference evidence="1" key="1">
    <citation type="journal article" date="2020" name="Stud. Mycol.">
        <title>101 Dothideomycetes genomes: a test case for predicting lifestyles and emergence of pathogens.</title>
        <authorList>
            <person name="Haridas S."/>
            <person name="Albert R."/>
            <person name="Binder M."/>
            <person name="Bloem J."/>
            <person name="Labutti K."/>
            <person name="Salamov A."/>
            <person name="Andreopoulos B."/>
            <person name="Baker S."/>
            <person name="Barry K."/>
            <person name="Bills G."/>
            <person name="Bluhm B."/>
            <person name="Cannon C."/>
            <person name="Castanera R."/>
            <person name="Culley D."/>
            <person name="Daum C."/>
            <person name="Ezra D."/>
            <person name="Gonzalez J."/>
            <person name="Henrissat B."/>
            <person name="Kuo A."/>
            <person name="Liang C."/>
            <person name="Lipzen A."/>
            <person name="Lutzoni F."/>
            <person name="Magnuson J."/>
            <person name="Mondo S."/>
            <person name="Nolan M."/>
            <person name="Ohm R."/>
            <person name="Pangilinan J."/>
            <person name="Park H.-J."/>
            <person name="Ramirez L."/>
            <person name="Alfaro M."/>
            <person name="Sun H."/>
            <person name="Tritt A."/>
            <person name="Yoshinaga Y."/>
            <person name="Zwiers L.-H."/>
            <person name="Turgeon B."/>
            <person name="Goodwin S."/>
            <person name="Spatafora J."/>
            <person name="Crous P."/>
            <person name="Grigoriev I."/>
        </authorList>
    </citation>
    <scope>NUCLEOTIDE SEQUENCE</scope>
    <source>
        <strain evidence="1">CBS 690.94</strain>
    </source>
</reference>
<dbReference type="AlphaFoldDB" id="A0A9P4PDC3"/>
<dbReference type="OrthoDB" id="3787430at2759"/>
<comment type="caution">
    <text evidence="1">The sequence shown here is derived from an EMBL/GenBank/DDBJ whole genome shotgun (WGS) entry which is preliminary data.</text>
</comment>
<protein>
    <submittedName>
        <fullName evidence="1">Uncharacterized protein</fullName>
    </submittedName>
</protein>
<name>A0A9P4PDC3_9PLEO</name>